<dbReference type="RefSeq" id="WP_379144256.1">
    <property type="nucleotide sequence ID" value="NZ_JBHUEN010000043.1"/>
</dbReference>
<dbReference type="PROSITE" id="PS51819">
    <property type="entry name" value="VOC"/>
    <property type="match status" value="2"/>
</dbReference>
<dbReference type="InterPro" id="IPR004360">
    <property type="entry name" value="Glyas_Fos-R_dOase_dom"/>
</dbReference>
<dbReference type="EMBL" id="JBHUEN010000043">
    <property type="protein sequence ID" value="MFD1883162.1"/>
    <property type="molecule type" value="Genomic_DNA"/>
</dbReference>
<dbReference type="SUPFAM" id="SSF54593">
    <property type="entry name" value="Glyoxalase/Bleomycin resistance protein/Dihydroxybiphenyl dioxygenase"/>
    <property type="match status" value="2"/>
</dbReference>
<dbReference type="Proteomes" id="UP001597213">
    <property type="component" value="Unassembled WGS sequence"/>
</dbReference>
<evidence type="ECO:0000313" key="3">
    <source>
        <dbReference type="Proteomes" id="UP001597213"/>
    </source>
</evidence>
<evidence type="ECO:0000313" key="2">
    <source>
        <dbReference type="EMBL" id="MFD1883162.1"/>
    </source>
</evidence>
<keyword evidence="3" id="KW-1185">Reference proteome</keyword>
<sequence length="268" mass="28285">MNYQGNPCWYELGTGDLDKAGEFYGKILGWTVTDSGMEGFDYRLARAGSEMVAGMMSNADQVGPPPPNWVIYFAVDDCDRTAADIKAAGGRLYVEPADIPNTGRYAVAADPQGAVFGILQPDMSGMSEADRAKAERGEGAFDQKKAGHGNWNELMTPDPEAAYAFYSKLFGWTKGEAMDMGDCPGGGTYQLIRQNGTDIGAIQPQGNSPVPAWLPYFGVGGSVVAKIDAIKSAGGQVHFGPQEVPGPAWIAIASDPQGAAFAIVGAEK</sequence>
<evidence type="ECO:0000259" key="1">
    <source>
        <dbReference type="PROSITE" id="PS51819"/>
    </source>
</evidence>
<name>A0ABW4RAA4_9RHOB</name>
<dbReference type="InterPro" id="IPR029068">
    <property type="entry name" value="Glyas_Bleomycin-R_OHBP_Dase"/>
</dbReference>
<dbReference type="InterPro" id="IPR052164">
    <property type="entry name" value="Anthracycline_SecMetBiosynth"/>
</dbReference>
<dbReference type="PANTHER" id="PTHR33993">
    <property type="entry name" value="GLYOXALASE-RELATED"/>
    <property type="match status" value="1"/>
</dbReference>
<dbReference type="Pfam" id="PF00903">
    <property type="entry name" value="Glyoxalase"/>
    <property type="match status" value="2"/>
</dbReference>
<feature type="domain" description="VOC" evidence="1">
    <location>
        <begin position="6"/>
        <end position="121"/>
    </location>
</feature>
<comment type="caution">
    <text evidence="2">The sequence shown here is derived from an EMBL/GenBank/DDBJ whole genome shotgun (WGS) entry which is preliminary data.</text>
</comment>
<proteinExistence type="predicted"/>
<organism evidence="2 3">
    <name type="scientific">Paracoccus pacificus</name>
    <dbReference type="NCBI Taxonomy" id="1463598"/>
    <lineage>
        <taxon>Bacteria</taxon>
        <taxon>Pseudomonadati</taxon>
        <taxon>Pseudomonadota</taxon>
        <taxon>Alphaproteobacteria</taxon>
        <taxon>Rhodobacterales</taxon>
        <taxon>Paracoccaceae</taxon>
        <taxon>Paracoccus</taxon>
    </lineage>
</organism>
<reference evidence="3" key="1">
    <citation type="journal article" date="2019" name="Int. J. Syst. Evol. Microbiol.">
        <title>The Global Catalogue of Microorganisms (GCM) 10K type strain sequencing project: providing services to taxonomists for standard genome sequencing and annotation.</title>
        <authorList>
            <consortium name="The Broad Institute Genomics Platform"/>
            <consortium name="The Broad Institute Genome Sequencing Center for Infectious Disease"/>
            <person name="Wu L."/>
            <person name="Ma J."/>
        </authorList>
    </citation>
    <scope>NUCLEOTIDE SEQUENCE [LARGE SCALE GENOMIC DNA]</scope>
    <source>
        <strain evidence="3">CCUG 56029</strain>
    </source>
</reference>
<dbReference type="Gene3D" id="3.10.180.10">
    <property type="entry name" value="2,3-Dihydroxybiphenyl 1,2-Dioxygenase, domain 1"/>
    <property type="match status" value="2"/>
</dbReference>
<gene>
    <name evidence="2" type="ORF">ACFSCT_15690</name>
</gene>
<feature type="domain" description="VOC" evidence="1">
    <location>
        <begin position="148"/>
        <end position="266"/>
    </location>
</feature>
<accession>A0ABW4RAA4</accession>
<dbReference type="PANTHER" id="PTHR33993:SF14">
    <property type="entry name" value="GB|AAF24581.1"/>
    <property type="match status" value="1"/>
</dbReference>
<dbReference type="InterPro" id="IPR037523">
    <property type="entry name" value="VOC_core"/>
</dbReference>
<protein>
    <submittedName>
        <fullName evidence="2">VOC family protein</fullName>
    </submittedName>
</protein>
<dbReference type="CDD" id="cd07247">
    <property type="entry name" value="SgaA_N_like"/>
    <property type="match status" value="2"/>
</dbReference>